<dbReference type="EMBL" id="JAPDRK010000015">
    <property type="protein sequence ID" value="KAJ9605951.1"/>
    <property type="molecule type" value="Genomic_DNA"/>
</dbReference>
<name>A0AA38X343_9EURO</name>
<feature type="region of interest" description="Disordered" evidence="1">
    <location>
        <begin position="46"/>
        <end position="109"/>
    </location>
</feature>
<reference evidence="2" key="1">
    <citation type="submission" date="2022-10" db="EMBL/GenBank/DDBJ databases">
        <title>Culturing micro-colonial fungi from biological soil crusts in the Mojave desert and describing Neophaeococcomyces mojavensis, and introducing the new genera and species Taxawa tesnikishii.</title>
        <authorList>
            <person name="Kurbessoian T."/>
            <person name="Stajich J.E."/>
        </authorList>
    </citation>
    <scope>NUCLEOTIDE SEQUENCE</scope>
    <source>
        <strain evidence="2">TK_41</strain>
    </source>
</reference>
<comment type="caution">
    <text evidence="2">The sequence shown here is derived from an EMBL/GenBank/DDBJ whole genome shotgun (WGS) entry which is preliminary data.</text>
</comment>
<accession>A0AA38X343</accession>
<sequence length="151" mass="16800">MEKAKEDIATKLVKEGVVVLPSQNDHVVNKPEKPTAFPLAANFQAAKRAPNPLQSLLRRPSYRMTTQEKSETPPPAKSKSRHAPDQTSQKKRSVDDDMEMNSKRRRITKSKYFDEPVELEVSDFEEASLAVERGDASPPSSLLGTPAVMLV</sequence>
<feature type="region of interest" description="Disordered" evidence="1">
    <location>
        <begin position="130"/>
        <end position="151"/>
    </location>
</feature>
<dbReference type="Proteomes" id="UP001172673">
    <property type="component" value="Unassembled WGS sequence"/>
</dbReference>
<gene>
    <name evidence="2" type="ORF">H2200_009800</name>
</gene>
<protein>
    <submittedName>
        <fullName evidence="2">Uncharacterized protein</fullName>
    </submittedName>
</protein>
<keyword evidence="3" id="KW-1185">Reference proteome</keyword>
<proteinExistence type="predicted"/>
<evidence type="ECO:0000313" key="3">
    <source>
        <dbReference type="Proteomes" id="UP001172673"/>
    </source>
</evidence>
<evidence type="ECO:0000313" key="2">
    <source>
        <dbReference type="EMBL" id="KAJ9605951.1"/>
    </source>
</evidence>
<evidence type="ECO:0000256" key="1">
    <source>
        <dbReference type="SAM" id="MobiDB-lite"/>
    </source>
</evidence>
<dbReference type="AlphaFoldDB" id="A0AA38X343"/>
<organism evidence="2 3">
    <name type="scientific">Cladophialophora chaetospira</name>
    <dbReference type="NCBI Taxonomy" id="386627"/>
    <lineage>
        <taxon>Eukaryota</taxon>
        <taxon>Fungi</taxon>
        <taxon>Dikarya</taxon>
        <taxon>Ascomycota</taxon>
        <taxon>Pezizomycotina</taxon>
        <taxon>Eurotiomycetes</taxon>
        <taxon>Chaetothyriomycetidae</taxon>
        <taxon>Chaetothyriales</taxon>
        <taxon>Herpotrichiellaceae</taxon>
        <taxon>Cladophialophora</taxon>
    </lineage>
</organism>